<evidence type="ECO:0000313" key="3">
    <source>
        <dbReference type="EMBL" id="CAC5416545.1"/>
    </source>
</evidence>
<accession>A0A6J8EAG1</accession>
<dbReference type="InterPro" id="IPR000315">
    <property type="entry name" value="Znf_B-box"/>
</dbReference>
<dbReference type="AlphaFoldDB" id="A0A6J8EAG1"/>
<sequence>MTNYNDDYACAKSCLRLWQDLFRIKRFLEHTLQFRVRMEEAEYCAGCLRCGDERDAMFWCAHCSEFVCNSCAKLHKKFQTPHAVLAKEQLSISSELLRLGRNCEIHRLQKIVFFCCQHDQLACDKCKSESHQTCTSIVSIEEAAENVRNGTVLSDLERRIDNLSQRIGGILKYNKNLIGHDEYDKTEIKNKVRDVKQQLVLHFEELQNQLFNDIDKMFPRSDRKLFSLLCENLTRKLPLSITRYSLPFQL</sequence>
<evidence type="ECO:0000259" key="2">
    <source>
        <dbReference type="PROSITE" id="PS50119"/>
    </source>
</evidence>
<keyword evidence="4" id="KW-1185">Reference proteome</keyword>
<dbReference type="Gene3D" id="3.30.160.60">
    <property type="entry name" value="Classic Zinc Finger"/>
    <property type="match status" value="1"/>
</dbReference>
<keyword evidence="1" id="KW-0863">Zinc-finger</keyword>
<keyword evidence="1" id="KW-0862">Zinc</keyword>
<proteinExistence type="predicted"/>
<dbReference type="InterPro" id="IPR047153">
    <property type="entry name" value="TRIM45/56/19-like"/>
</dbReference>
<protein>
    <recommendedName>
        <fullName evidence="2">B box-type domain-containing protein</fullName>
    </recommendedName>
</protein>
<dbReference type="GO" id="GO:0008270">
    <property type="term" value="F:zinc ion binding"/>
    <property type="evidence" value="ECO:0007669"/>
    <property type="project" value="UniProtKB-KW"/>
</dbReference>
<dbReference type="Proteomes" id="UP000507470">
    <property type="component" value="Unassembled WGS sequence"/>
</dbReference>
<dbReference type="EMBL" id="CACVKT020008662">
    <property type="protein sequence ID" value="CAC5416545.1"/>
    <property type="molecule type" value="Genomic_DNA"/>
</dbReference>
<keyword evidence="1" id="KW-0479">Metal-binding</keyword>
<dbReference type="PROSITE" id="PS50119">
    <property type="entry name" value="ZF_BBOX"/>
    <property type="match status" value="1"/>
</dbReference>
<evidence type="ECO:0000313" key="4">
    <source>
        <dbReference type="Proteomes" id="UP000507470"/>
    </source>
</evidence>
<organism evidence="3 4">
    <name type="scientific">Mytilus coruscus</name>
    <name type="common">Sea mussel</name>
    <dbReference type="NCBI Taxonomy" id="42192"/>
    <lineage>
        <taxon>Eukaryota</taxon>
        <taxon>Metazoa</taxon>
        <taxon>Spiralia</taxon>
        <taxon>Lophotrochozoa</taxon>
        <taxon>Mollusca</taxon>
        <taxon>Bivalvia</taxon>
        <taxon>Autobranchia</taxon>
        <taxon>Pteriomorphia</taxon>
        <taxon>Mytilida</taxon>
        <taxon>Mytiloidea</taxon>
        <taxon>Mytilidae</taxon>
        <taxon>Mytilinae</taxon>
        <taxon>Mytilus</taxon>
    </lineage>
</organism>
<dbReference type="OrthoDB" id="6114572at2759"/>
<gene>
    <name evidence="3" type="ORF">MCOR_49147</name>
</gene>
<dbReference type="PANTHER" id="PTHR25462">
    <property type="entry name" value="BONUS, ISOFORM C-RELATED"/>
    <property type="match status" value="1"/>
</dbReference>
<dbReference type="PANTHER" id="PTHR25462:SF296">
    <property type="entry name" value="MEIOTIC P26, ISOFORM F"/>
    <property type="match status" value="1"/>
</dbReference>
<dbReference type="SUPFAM" id="SSF57845">
    <property type="entry name" value="B-box zinc-binding domain"/>
    <property type="match status" value="1"/>
</dbReference>
<reference evidence="3 4" key="1">
    <citation type="submission" date="2020-06" db="EMBL/GenBank/DDBJ databases">
        <authorList>
            <person name="Li R."/>
            <person name="Bekaert M."/>
        </authorList>
    </citation>
    <scope>NUCLEOTIDE SEQUENCE [LARGE SCALE GENOMIC DNA]</scope>
    <source>
        <strain evidence="4">wild</strain>
    </source>
</reference>
<name>A0A6J8EAG1_MYTCO</name>
<evidence type="ECO:0000256" key="1">
    <source>
        <dbReference type="PROSITE-ProRule" id="PRU00024"/>
    </source>
</evidence>
<feature type="domain" description="B box-type" evidence="2">
    <location>
        <begin position="39"/>
        <end position="87"/>
    </location>
</feature>